<evidence type="ECO:0000313" key="2">
    <source>
        <dbReference type="EMBL" id="MBB2149268.1"/>
    </source>
</evidence>
<dbReference type="RefSeq" id="WP_182956572.1">
    <property type="nucleotide sequence ID" value="NZ_WNXC01000002.1"/>
</dbReference>
<comment type="caution">
    <text evidence="2">The sequence shown here is derived from an EMBL/GenBank/DDBJ whole genome shotgun (WGS) entry which is preliminary data.</text>
</comment>
<protein>
    <submittedName>
        <fullName evidence="2">HdeD family acid-resistance protein</fullName>
    </submittedName>
</protein>
<gene>
    <name evidence="2" type="ORF">GM920_10150</name>
</gene>
<feature type="transmembrane region" description="Helical" evidence="1">
    <location>
        <begin position="41"/>
        <end position="61"/>
    </location>
</feature>
<feature type="transmembrane region" description="Helical" evidence="1">
    <location>
        <begin position="73"/>
        <end position="92"/>
    </location>
</feature>
<dbReference type="InterPro" id="IPR005325">
    <property type="entry name" value="DUF308_memb"/>
</dbReference>
<dbReference type="Pfam" id="PF03729">
    <property type="entry name" value="DUF308"/>
    <property type="match status" value="2"/>
</dbReference>
<keyword evidence="3" id="KW-1185">Reference proteome</keyword>
<sequence length="186" mass="20854">METQVLGNIRKTVKYWYLLALLGIALILVGIWVFMTPLASYITLSMLFAVTFLFTGIMELVYAISNRKSLDNWGWSLAGGIVDFLIGVMLVANPQISLLVLPFYVGFAILFRSIMAIGWSIALKKQHVQSWGSLLGIGIIGLIFSFIMLWNPIFAGMTIVFYTAASFIVIGIFQVYLSLRLRKLKD</sequence>
<feature type="transmembrane region" description="Helical" evidence="1">
    <location>
        <begin position="15"/>
        <end position="35"/>
    </location>
</feature>
<proteinExistence type="predicted"/>
<reference evidence="2 3" key="1">
    <citation type="submission" date="2019-11" db="EMBL/GenBank/DDBJ databases">
        <title>Description of Pedobacter sp. LMG 31462T.</title>
        <authorList>
            <person name="Carlier A."/>
            <person name="Qi S."/>
            <person name="Vandamme P."/>
        </authorList>
    </citation>
    <scope>NUCLEOTIDE SEQUENCE [LARGE SCALE GENOMIC DNA]</scope>
    <source>
        <strain evidence="2 3">LMG 31462</strain>
    </source>
</reference>
<feature type="transmembrane region" description="Helical" evidence="1">
    <location>
        <begin position="134"/>
        <end position="153"/>
    </location>
</feature>
<evidence type="ECO:0000256" key="1">
    <source>
        <dbReference type="SAM" id="Phobius"/>
    </source>
</evidence>
<keyword evidence="1" id="KW-1133">Transmembrane helix</keyword>
<keyword evidence="1" id="KW-0472">Membrane</keyword>
<dbReference type="EMBL" id="WNXC01000002">
    <property type="protein sequence ID" value="MBB2149268.1"/>
    <property type="molecule type" value="Genomic_DNA"/>
</dbReference>
<dbReference type="PANTHER" id="PTHR34989">
    <property type="entry name" value="PROTEIN HDED"/>
    <property type="match status" value="1"/>
</dbReference>
<name>A0ABR6EVG6_9SPHI</name>
<organism evidence="2 3">
    <name type="scientific">Pedobacter gandavensis</name>
    <dbReference type="NCBI Taxonomy" id="2679963"/>
    <lineage>
        <taxon>Bacteria</taxon>
        <taxon>Pseudomonadati</taxon>
        <taxon>Bacteroidota</taxon>
        <taxon>Sphingobacteriia</taxon>
        <taxon>Sphingobacteriales</taxon>
        <taxon>Sphingobacteriaceae</taxon>
        <taxon>Pedobacter</taxon>
    </lineage>
</organism>
<feature type="transmembrane region" description="Helical" evidence="1">
    <location>
        <begin position="98"/>
        <end position="122"/>
    </location>
</feature>
<dbReference type="PANTHER" id="PTHR34989:SF1">
    <property type="entry name" value="PROTEIN HDED"/>
    <property type="match status" value="1"/>
</dbReference>
<keyword evidence="1" id="KW-0812">Transmembrane</keyword>
<dbReference type="Proteomes" id="UP000636110">
    <property type="component" value="Unassembled WGS sequence"/>
</dbReference>
<evidence type="ECO:0000313" key="3">
    <source>
        <dbReference type="Proteomes" id="UP000636110"/>
    </source>
</evidence>
<accession>A0ABR6EVG6</accession>
<dbReference type="InterPro" id="IPR052712">
    <property type="entry name" value="Acid_resist_chaperone_HdeD"/>
</dbReference>
<feature type="transmembrane region" description="Helical" evidence="1">
    <location>
        <begin position="159"/>
        <end position="179"/>
    </location>
</feature>